<evidence type="ECO:0000313" key="2">
    <source>
        <dbReference type="Proteomes" id="UP000053392"/>
    </source>
</evidence>
<reference evidence="1 2" key="1">
    <citation type="submission" date="2015-01" db="EMBL/GenBank/DDBJ databases">
        <title>The Genome Sequence of Cryptococcus gattii Ram5.</title>
        <authorList>
            <consortium name="The Broad Institute Genomics Platform"/>
            <person name="Cuomo C."/>
            <person name="Litvintseva A."/>
            <person name="Chen Y."/>
            <person name="Heitman J."/>
            <person name="Sun S."/>
            <person name="Springer D."/>
            <person name="Dromer F."/>
            <person name="Young S."/>
            <person name="Zeng Q."/>
            <person name="Gargeya S."/>
            <person name="Abouelleil A."/>
            <person name="Alvarado L."/>
            <person name="Chapman S.B."/>
            <person name="Gainer-Dewar J."/>
            <person name="Goldberg J."/>
            <person name="Griggs A."/>
            <person name="Gujja S."/>
            <person name="Hansen M."/>
            <person name="Howarth C."/>
            <person name="Imamovic A."/>
            <person name="Larimer J."/>
            <person name="Murphy C."/>
            <person name="Naylor J."/>
            <person name="Pearson M."/>
            <person name="Priest M."/>
            <person name="Roberts A."/>
            <person name="Saif S."/>
            <person name="Shea T."/>
            <person name="Sykes S."/>
            <person name="Wortman J."/>
            <person name="Nusbaum C."/>
            <person name="Birren B."/>
        </authorList>
    </citation>
    <scope>NUCLEOTIDE SEQUENCE [LARGE SCALE GENOMIC DNA]</scope>
    <source>
        <strain evidence="1 2">Ram5</strain>
    </source>
</reference>
<proteinExistence type="predicted"/>
<dbReference type="AlphaFoldDB" id="A0A0D0UVF9"/>
<organism evidence="1 2">
    <name type="scientific">Cryptococcus deuterogattii Ram5</name>
    <dbReference type="NCBI Taxonomy" id="1296110"/>
    <lineage>
        <taxon>Eukaryota</taxon>
        <taxon>Fungi</taxon>
        <taxon>Dikarya</taxon>
        <taxon>Basidiomycota</taxon>
        <taxon>Agaricomycotina</taxon>
        <taxon>Tremellomycetes</taxon>
        <taxon>Tremellales</taxon>
        <taxon>Cryptococcaceae</taxon>
        <taxon>Cryptococcus</taxon>
        <taxon>Cryptococcus gattii species complex</taxon>
    </lineage>
</organism>
<dbReference type="EMBL" id="KN847907">
    <property type="protein sequence ID" value="KIR39206.1"/>
    <property type="molecule type" value="Genomic_DNA"/>
</dbReference>
<evidence type="ECO:0000313" key="1">
    <source>
        <dbReference type="EMBL" id="KIR39206.1"/>
    </source>
</evidence>
<keyword evidence="2" id="KW-1185">Reference proteome</keyword>
<protein>
    <recommendedName>
        <fullName evidence="3">BTB domain-containing protein</fullName>
    </recommendedName>
</protein>
<dbReference type="Proteomes" id="UP000053392">
    <property type="component" value="Unassembled WGS sequence"/>
</dbReference>
<dbReference type="OrthoDB" id="2570842at2759"/>
<evidence type="ECO:0008006" key="3">
    <source>
        <dbReference type="Google" id="ProtNLM"/>
    </source>
</evidence>
<accession>A0A0D0UVF9</accession>
<dbReference type="HOGENOM" id="CLU_072349_0_0_1"/>
<name>A0A0D0UVF9_9TREE</name>
<gene>
    <name evidence="1" type="ORF">I313_04805</name>
</gene>
<sequence>MSLASGNDLEMVASDGIKFHTCSELLQAASSVFAAMTRPPESGLPLTIHFTDSYLEASPTITLFLHLLSSQSNSSLPTPTVQSFTHYETLLLFLKKFRCDRALLEKLSRMMREWLEEGCISASRIIKAGCMMGDEALCKVAVQAGNERTWVGHSRSCSSPYPPGNKRQKFNFPGFKFDLHEDGIFGASISAMPYAFSRSLPDTHNFALLRATRNVVGPMVMLDQCDWDKVAEEFEKILSKVKRCEHCDFFKD</sequence>